<evidence type="ECO:0000313" key="2">
    <source>
        <dbReference type="Proteomes" id="UP000030152"/>
    </source>
</evidence>
<dbReference type="Proteomes" id="UP000030152">
    <property type="component" value="Unassembled WGS sequence"/>
</dbReference>
<dbReference type="AlphaFoldDB" id="A0A0A2MJA3"/>
<gene>
    <name evidence="1" type="ORF">Q765_00460</name>
</gene>
<accession>A0A0A2MJA3</accession>
<evidence type="ECO:0000313" key="1">
    <source>
        <dbReference type="EMBL" id="KGO88420.1"/>
    </source>
</evidence>
<dbReference type="EMBL" id="JRLX01000001">
    <property type="protein sequence ID" value="KGO88420.1"/>
    <property type="molecule type" value="Genomic_DNA"/>
</dbReference>
<keyword evidence="2" id="KW-1185">Reference proteome</keyword>
<sequence>MGYSQYKVIKEKNTEDEQKRKQLTLNNELLTMFIYFEWSMQEERVYIANDSIIYDDNMKECPAGTLGFCNIFRVDNSNHIVLKINDKEFLIKRNEVLKYRYLLIDKKDEKYILRYTNYFRKRM</sequence>
<reference evidence="1 2" key="1">
    <citation type="submission" date="2013-09" db="EMBL/GenBank/DDBJ databases">
        <authorList>
            <person name="Zeng Z."/>
            <person name="Chen C."/>
        </authorList>
    </citation>
    <scope>NUCLEOTIDE SEQUENCE [LARGE SCALE GENOMIC DNA]</scope>
    <source>
        <strain evidence="1 2">WB 3.3-2</strain>
    </source>
</reference>
<proteinExistence type="predicted"/>
<dbReference type="RefSeq" id="WP_020211427.1">
    <property type="nucleotide sequence ID" value="NZ_JRLX01000001.1"/>
</dbReference>
<organism evidence="1 2">
    <name type="scientific">Flavobacterium rivuli WB 3.3-2 = DSM 21788</name>
    <dbReference type="NCBI Taxonomy" id="1121895"/>
    <lineage>
        <taxon>Bacteria</taxon>
        <taxon>Pseudomonadati</taxon>
        <taxon>Bacteroidota</taxon>
        <taxon>Flavobacteriia</taxon>
        <taxon>Flavobacteriales</taxon>
        <taxon>Flavobacteriaceae</taxon>
        <taxon>Flavobacterium</taxon>
    </lineage>
</organism>
<comment type="caution">
    <text evidence="1">The sequence shown here is derived from an EMBL/GenBank/DDBJ whole genome shotgun (WGS) entry which is preliminary data.</text>
</comment>
<protein>
    <submittedName>
        <fullName evidence="1">Uncharacterized protein</fullName>
    </submittedName>
</protein>
<name>A0A0A2MJA3_9FLAO</name>